<keyword evidence="4" id="KW-0010">Activator</keyword>
<evidence type="ECO:0000256" key="5">
    <source>
        <dbReference type="SAM" id="MobiDB-lite"/>
    </source>
</evidence>
<dbReference type="OrthoDB" id="5418434at2759"/>
<name>A0A3E2HQW5_SCYLI</name>
<evidence type="ECO:0000256" key="1">
    <source>
        <dbReference type="ARBA" id="ARBA00004123"/>
    </source>
</evidence>
<dbReference type="EMBL" id="NCSJ02000005">
    <property type="protein sequence ID" value="RFU35754.1"/>
    <property type="molecule type" value="Genomic_DNA"/>
</dbReference>
<dbReference type="GO" id="GO:0006357">
    <property type="term" value="P:regulation of transcription by RNA polymerase II"/>
    <property type="evidence" value="ECO:0007669"/>
    <property type="project" value="InterPro"/>
</dbReference>
<dbReference type="STRING" id="5539.A0A3E2HQW5"/>
<dbReference type="PANTHER" id="PTHR22890">
    <property type="entry name" value="MEDIATOR OF RNA POLYMERASE II TRANSCRIPTION SUBUNIT 11"/>
    <property type="match status" value="1"/>
</dbReference>
<dbReference type="AlphaFoldDB" id="A0A3E2HQW5"/>
<evidence type="ECO:0000313" key="6">
    <source>
        <dbReference type="EMBL" id="RFU35754.1"/>
    </source>
</evidence>
<gene>
    <name evidence="4" type="primary">MED11</name>
    <name evidence="6" type="ORF">B7463_g626</name>
</gene>
<evidence type="ECO:0000256" key="4">
    <source>
        <dbReference type="RuleBase" id="RU364147"/>
    </source>
</evidence>
<evidence type="ECO:0000256" key="3">
    <source>
        <dbReference type="ARBA" id="ARBA00023242"/>
    </source>
</evidence>
<dbReference type="Proteomes" id="UP000258309">
    <property type="component" value="Unassembled WGS sequence"/>
</dbReference>
<feature type="compositionally biased region" description="Polar residues" evidence="5">
    <location>
        <begin position="116"/>
        <end position="136"/>
    </location>
</feature>
<reference evidence="6 7" key="1">
    <citation type="submission" date="2018-05" db="EMBL/GenBank/DDBJ databases">
        <title>Draft genome sequence of Scytalidium lignicola DSM 105466, a ubiquitous saprotrophic fungus.</title>
        <authorList>
            <person name="Buettner E."/>
            <person name="Gebauer A.M."/>
            <person name="Hofrichter M."/>
            <person name="Liers C."/>
            <person name="Kellner H."/>
        </authorList>
    </citation>
    <scope>NUCLEOTIDE SEQUENCE [LARGE SCALE GENOMIC DNA]</scope>
    <source>
        <strain evidence="6 7">DSM 105466</strain>
    </source>
</reference>
<dbReference type="GO" id="GO:0016592">
    <property type="term" value="C:mediator complex"/>
    <property type="evidence" value="ECO:0007669"/>
    <property type="project" value="InterPro"/>
</dbReference>
<keyword evidence="4" id="KW-0805">Transcription regulation</keyword>
<keyword evidence="7" id="KW-1185">Reference proteome</keyword>
<keyword evidence="3 4" id="KW-0539">Nucleus</keyword>
<evidence type="ECO:0000313" key="7">
    <source>
        <dbReference type="Proteomes" id="UP000258309"/>
    </source>
</evidence>
<comment type="subcellular location">
    <subcellularLocation>
        <location evidence="1 4">Nucleus</location>
    </subcellularLocation>
</comment>
<feature type="non-terminal residue" evidence="6">
    <location>
        <position position="1"/>
    </location>
</feature>
<comment type="function">
    <text evidence="4">Component of the Mediator complex, a coactivator involved in the regulated transcription of nearly all RNA polymerase II-dependent genes. Mediator functions as a bridge to convey information from gene-specific regulatory proteins to the basal RNA polymerase II transcription machinery. Mediator is recruited to promoters by direct interactions with regulatory proteins and serves as a scaffold for the assembly of a functional pre-initiation complex with RNA polymerase II and the general transcription factors.</text>
</comment>
<comment type="similarity">
    <text evidence="2 4">Belongs to the Mediator complex subunit 11 family.</text>
</comment>
<accession>A0A3E2HQW5</accession>
<proteinExistence type="inferred from homology"/>
<comment type="caution">
    <text evidence="6">The sequence shown here is derived from an EMBL/GenBank/DDBJ whole genome shotgun (WGS) entry which is preliminary data.</text>
</comment>
<comment type="subunit">
    <text evidence="4">Component of the Mediator complex.</text>
</comment>
<evidence type="ECO:0000256" key="2">
    <source>
        <dbReference type="ARBA" id="ARBA00008186"/>
    </source>
</evidence>
<feature type="region of interest" description="Disordered" evidence="5">
    <location>
        <begin position="107"/>
        <end position="137"/>
    </location>
</feature>
<sequence>MDFGHSQKPNESNSSTTLTRLHNSTFLYHAGNLLDEQSITQLLQSAGLAIKTLSAAQPATNSASSDRREAFKNASNSYLKTLQSVDVRLKRQIYGLEEADIIPVDKSNAKSKSETQDSQASTTLGKASQNTTTTTAHVDGSLGKLDIGWLNSRSGRVGRDMEAELWTEAKDFLEKVQAKQKEDQRLGNRDEDVVMGI</sequence>
<protein>
    <recommendedName>
        <fullName evidence="4">Mediator of RNA polymerase II transcription subunit 11</fullName>
    </recommendedName>
    <alternativeName>
        <fullName evidence="4">Mediator complex subunit 11</fullName>
    </alternativeName>
</protein>
<dbReference type="InterPro" id="IPR019404">
    <property type="entry name" value="Mediator_Med11"/>
</dbReference>
<feature type="region of interest" description="Disordered" evidence="5">
    <location>
        <begin position="178"/>
        <end position="197"/>
    </location>
</feature>
<dbReference type="Gene3D" id="1.10.287.3490">
    <property type="match status" value="1"/>
</dbReference>
<feature type="non-terminal residue" evidence="6">
    <location>
        <position position="197"/>
    </location>
</feature>
<keyword evidence="4" id="KW-0804">Transcription</keyword>
<organism evidence="6 7">
    <name type="scientific">Scytalidium lignicola</name>
    <name type="common">Hyphomycete</name>
    <dbReference type="NCBI Taxonomy" id="5539"/>
    <lineage>
        <taxon>Eukaryota</taxon>
        <taxon>Fungi</taxon>
        <taxon>Dikarya</taxon>
        <taxon>Ascomycota</taxon>
        <taxon>Pezizomycotina</taxon>
        <taxon>Leotiomycetes</taxon>
        <taxon>Leotiomycetes incertae sedis</taxon>
        <taxon>Scytalidium</taxon>
    </lineage>
</organism>
<dbReference type="OMA" id="HSIDVRM"/>
<dbReference type="GO" id="GO:0003712">
    <property type="term" value="F:transcription coregulator activity"/>
    <property type="evidence" value="ECO:0007669"/>
    <property type="project" value="InterPro"/>
</dbReference>
<dbReference type="Pfam" id="PF10280">
    <property type="entry name" value="Med11"/>
    <property type="match status" value="1"/>
</dbReference>